<dbReference type="Proteomes" id="UP000070700">
    <property type="component" value="Unassembled WGS sequence"/>
</dbReference>
<feature type="region of interest" description="Disordered" evidence="1">
    <location>
        <begin position="104"/>
        <end position="154"/>
    </location>
</feature>
<name>A0A194X613_MOLSC</name>
<feature type="domain" description="DUF7071" evidence="2">
    <location>
        <begin position="43"/>
        <end position="109"/>
    </location>
</feature>
<dbReference type="GeneID" id="28833224"/>
<dbReference type="EMBL" id="KQ947417">
    <property type="protein sequence ID" value="KUJ15613.1"/>
    <property type="molecule type" value="Genomic_DNA"/>
</dbReference>
<dbReference type="InParanoid" id="A0A194X613"/>
<feature type="compositionally biased region" description="Basic and acidic residues" evidence="1">
    <location>
        <begin position="125"/>
        <end position="154"/>
    </location>
</feature>
<reference evidence="3 4" key="1">
    <citation type="submission" date="2015-10" db="EMBL/GenBank/DDBJ databases">
        <title>Full genome of DAOMC 229536 Phialocephala scopiformis, a fungal endophyte of spruce producing the potent anti-insectan compound rugulosin.</title>
        <authorList>
            <consortium name="DOE Joint Genome Institute"/>
            <person name="Walker A.K."/>
            <person name="Frasz S.L."/>
            <person name="Seifert K.A."/>
            <person name="Miller J.D."/>
            <person name="Mondo S.J."/>
            <person name="Labutti K."/>
            <person name="Lipzen A."/>
            <person name="Dockter R."/>
            <person name="Kennedy M."/>
            <person name="Grigoriev I.V."/>
            <person name="Spatafora J.W."/>
        </authorList>
    </citation>
    <scope>NUCLEOTIDE SEQUENCE [LARGE SCALE GENOMIC DNA]</scope>
    <source>
        <strain evidence="3 4">CBS 120377</strain>
    </source>
</reference>
<dbReference type="RefSeq" id="XP_018069968.1">
    <property type="nucleotide sequence ID" value="XM_018223498.1"/>
</dbReference>
<proteinExistence type="predicted"/>
<protein>
    <recommendedName>
        <fullName evidence="2">DUF7071 domain-containing protein</fullName>
    </recommendedName>
</protein>
<organism evidence="3 4">
    <name type="scientific">Mollisia scopiformis</name>
    <name type="common">Conifer needle endophyte fungus</name>
    <name type="synonym">Phialocephala scopiformis</name>
    <dbReference type="NCBI Taxonomy" id="149040"/>
    <lineage>
        <taxon>Eukaryota</taxon>
        <taxon>Fungi</taxon>
        <taxon>Dikarya</taxon>
        <taxon>Ascomycota</taxon>
        <taxon>Pezizomycotina</taxon>
        <taxon>Leotiomycetes</taxon>
        <taxon>Helotiales</taxon>
        <taxon>Mollisiaceae</taxon>
        <taxon>Mollisia</taxon>
    </lineage>
</organism>
<dbReference type="KEGG" id="psco:LY89DRAFT_89504"/>
<dbReference type="OrthoDB" id="3592634at2759"/>
<keyword evidence="4" id="KW-1185">Reference proteome</keyword>
<gene>
    <name evidence="3" type="ORF">LY89DRAFT_89504</name>
</gene>
<evidence type="ECO:0000259" key="2">
    <source>
        <dbReference type="Pfam" id="PF23257"/>
    </source>
</evidence>
<sequence length="154" mass="17938">MSSTLRRSTRQFHSRFDPVWDCPQYAPNQAPRYEASTRDQREAEDMARDILGEGLFEAPTVKIILKLQGARTAPFEWQAIRRALEIDEGAFTDIARLCFLLPQPQSEQSSRENKEDEIETGATGHLKDSLVQERGESRRHDWGRQTKRKYNWET</sequence>
<evidence type="ECO:0000313" key="3">
    <source>
        <dbReference type="EMBL" id="KUJ15613.1"/>
    </source>
</evidence>
<dbReference type="InterPro" id="IPR055499">
    <property type="entry name" value="DUF7071"/>
</dbReference>
<dbReference type="Pfam" id="PF23257">
    <property type="entry name" value="DUF7071"/>
    <property type="match status" value="1"/>
</dbReference>
<evidence type="ECO:0000256" key="1">
    <source>
        <dbReference type="SAM" id="MobiDB-lite"/>
    </source>
</evidence>
<evidence type="ECO:0000313" key="4">
    <source>
        <dbReference type="Proteomes" id="UP000070700"/>
    </source>
</evidence>
<dbReference type="AlphaFoldDB" id="A0A194X613"/>
<accession>A0A194X613</accession>